<gene>
    <name evidence="6" type="ORF">BXY53_0717</name>
</gene>
<comment type="caution">
    <text evidence="6">The sequence shown here is derived from an EMBL/GenBank/DDBJ whole genome shotgun (WGS) entry which is preliminary data.</text>
</comment>
<evidence type="ECO:0000259" key="5">
    <source>
        <dbReference type="Pfam" id="PF01343"/>
    </source>
</evidence>
<dbReference type="CDD" id="cd07023">
    <property type="entry name" value="S49_Sppa_N_C"/>
    <property type="match status" value="1"/>
</dbReference>
<reference evidence="6 7" key="1">
    <citation type="submission" date="2018-08" db="EMBL/GenBank/DDBJ databases">
        <title>Genomic Encyclopedia of Archaeal and Bacterial Type Strains, Phase II (KMG-II): from individual species to whole genera.</title>
        <authorList>
            <person name="Goeker M."/>
        </authorList>
    </citation>
    <scope>NUCLEOTIDE SEQUENCE [LARGE SCALE GENOMIC DNA]</scope>
    <source>
        <strain evidence="6 7">DSM 5002</strain>
    </source>
</reference>
<dbReference type="GO" id="GO:0004176">
    <property type="term" value="F:ATP-dependent peptidase activity"/>
    <property type="evidence" value="ECO:0007669"/>
    <property type="project" value="InterPro"/>
</dbReference>
<keyword evidence="7" id="KW-1185">Reference proteome</keyword>
<dbReference type="EMBL" id="QXDF01000001">
    <property type="protein sequence ID" value="RIA55647.1"/>
    <property type="molecule type" value="Genomic_DNA"/>
</dbReference>
<comment type="similarity">
    <text evidence="1">Belongs to the peptidase S49 family.</text>
</comment>
<dbReference type="PRINTS" id="PR00127">
    <property type="entry name" value="CLPPROTEASEP"/>
</dbReference>
<dbReference type="Proteomes" id="UP000266273">
    <property type="component" value="Unassembled WGS sequence"/>
</dbReference>
<dbReference type="GO" id="GO:0006508">
    <property type="term" value="P:proteolysis"/>
    <property type="evidence" value="ECO:0007669"/>
    <property type="project" value="UniProtKB-KW"/>
</dbReference>
<evidence type="ECO:0000313" key="6">
    <source>
        <dbReference type="EMBL" id="RIA55647.1"/>
    </source>
</evidence>
<evidence type="ECO:0000256" key="1">
    <source>
        <dbReference type="ARBA" id="ARBA00008683"/>
    </source>
</evidence>
<dbReference type="InterPro" id="IPR047272">
    <property type="entry name" value="S49_SppA_C"/>
</dbReference>
<sequence>MARINVLGPLRAVLPEAWTAAGTLIPVIRLTGTIGMATPLRQGLSLSVVAGVIERAFSFKDSPAVAVIVNSPGGSPVQSRLIYQRIRAMAQEEAKKVYVFAEDVAASGGYILALAGDEIFADASSIVGSIGVLSAGFGLHEAIQRLGVERRVYTAGEKKMTLDPFQPEDPEDVERLKRIQKIVHQDFIDLVKQRRGSKIEQAGDDLFTGEFWTGRQAQELGLIDGLSDVRSRMREVYGEDVRLRLISPERSLFFRRARGVGVSRAEMPDLSRGLTHGWADELVSALEERALWARYGL</sequence>
<evidence type="ECO:0000313" key="7">
    <source>
        <dbReference type="Proteomes" id="UP000266273"/>
    </source>
</evidence>
<organism evidence="6 7">
    <name type="scientific">Dichotomicrobium thermohalophilum</name>
    <dbReference type="NCBI Taxonomy" id="933063"/>
    <lineage>
        <taxon>Bacteria</taxon>
        <taxon>Pseudomonadati</taxon>
        <taxon>Pseudomonadota</taxon>
        <taxon>Alphaproteobacteria</taxon>
        <taxon>Hyphomicrobiales</taxon>
        <taxon>Hyphomicrobiaceae</taxon>
        <taxon>Dichotomicrobium</taxon>
    </lineage>
</organism>
<dbReference type="InterPro" id="IPR002142">
    <property type="entry name" value="Peptidase_S49"/>
</dbReference>
<protein>
    <submittedName>
        <fullName evidence="6">Signal peptide peptidase SppA</fullName>
    </submittedName>
</protein>
<proteinExistence type="inferred from homology"/>
<dbReference type="Gene3D" id="3.90.226.10">
    <property type="entry name" value="2-enoyl-CoA Hydratase, Chain A, domain 1"/>
    <property type="match status" value="1"/>
</dbReference>
<accession>A0A397Q808</accession>
<dbReference type="Pfam" id="PF01343">
    <property type="entry name" value="Peptidase_S49"/>
    <property type="match status" value="1"/>
</dbReference>
<dbReference type="GO" id="GO:0004252">
    <property type="term" value="F:serine-type endopeptidase activity"/>
    <property type="evidence" value="ECO:0007669"/>
    <property type="project" value="InterPro"/>
</dbReference>
<dbReference type="InterPro" id="IPR001907">
    <property type="entry name" value="ClpP"/>
</dbReference>
<evidence type="ECO:0000256" key="3">
    <source>
        <dbReference type="ARBA" id="ARBA00022801"/>
    </source>
</evidence>
<name>A0A397Q808_9HYPH</name>
<keyword evidence="2" id="KW-0645">Protease</keyword>
<keyword evidence="3" id="KW-0378">Hydrolase</keyword>
<evidence type="ECO:0000256" key="2">
    <source>
        <dbReference type="ARBA" id="ARBA00022670"/>
    </source>
</evidence>
<dbReference type="SUPFAM" id="SSF52096">
    <property type="entry name" value="ClpP/crotonase"/>
    <property type="match status" value="1"/>
</dbReference>
<dbReference type="Gene3D" id="6.20.330.10">
    <property type="match status" value="1"/>
</dbReference>
<dbReference type="PANTHER" id="PTHR42987">
    <property type="entry name" value="PEPTIDASE S49"/>
    <property type="match status" value="1"/>
</dbReference>
<dbReference type="AlphaFoldDB" id="A0A397Q808"/>
<dbReference type="OrthoDB" id="9764363at2"/>
<dbReference type="RefSeq" id="WP_119060526.1">
    <property type="nucleotide sequence ID" value="NZ_QXDF01000001.1"/>
</dbReference>
<feature type="domain" description="Peptidase S49" evidence="5">
    <location>
        <begin position="91"/>
        <end position="231"/>
    </location>
</feature>
<evidence type="ECO:0000256" key="4">
    <source>
        <dbReference type="ARBA" id="ARBA00022825"/>
    </source>
</evidence>
<dbReference type="InterPro" id="IPR029045">
    <property type="entry name" value="ClpP/crotonase-like_dom_sf"/>
</dbReference>
<dbReference type="PANTHER" id="PTHR42987:SF8">
    <property type="entry name" value="PROTEINASE"/>
    <property type="match status" value="1"/>
</dbReference>
<keyword evidence="4" id="KW-0720">Serine protease</keyword>